<feature type="domain" description="WH1" evidence="2">
    <location>
        <begin position="85"/>
        <end position="207"/>
    </location>
</feature>
<dbReference type="InterPro" id="IPR000697">
    <property type="entry name" value="WH1/EVH1_dom"/>
</dbReference>
<dbReference type="InterPro" id="IPR039142">
    <property type="entry name" value="NRF1/Ewg"/>
</dbReference>
<dbReference type="Gene3D" id="2.30.29.30">
    <property type="entry name" value="Pleckstrin-homology domain (PH domain)/Phosphotyrosine-binding domain (PTB)"/>
    <property type="match status" value="1"/>
</dbReference>
<dbReference type="AlphaFoldDB" id="A0A9Q1H4Z1"/>
<dbReference type="PANTHER" id="PTHR20338">
    <property type="entry name" value="NUCLEAR RESPIRATORY FACTOR 1"/>
    <property type="match status" value="1"/>
</dbReference>
<feature type="region of interest" description="Disordered" evidence="1">
    <location>
        <begin position="286"/>
        <end position="339"/>
    </location>
</feature>
<feature type="compositionally biased region" description="Polar residues" evidence="1">
    <location>
        <begin position="324"/>
        <end position="333"/>
    </location>
</feature>
<dbReference type="GO" id="GO:0006357">
    <property type="term" value="P:regulation of transcription by RNA polymerase II"/>
    <property type="evidence" value="ECO:0007669"/>
    <property type="project" value="InterPro"/>
</dbReference>
<dbReference type="PROSITE" id="PS50229">
    <property type="entry name" value="WH1"/>
    <property type="match status" value="1"/>
</dbReference>
<comment type="caution">
    <text evidence="3">The sequence shown here is derived from an EMBL/GenBank/DDBJ whole genome shotgun (WGS) entry which is preliminary data.</text>
</comment>
<evidence type="ECO:0000256" key="1">
    <source>
        <dbReference type="SAM" id="MobiDB-lite"/>
    </source>
</evidence>
<keyword evidence="4" id="KW-1185">Reference proteome</keyword>
<evidence type="ECO:0000259" key="2">
    <source>
        <dbReference type="PROSITE" id="PS50229"/>
    </source>
</evidence>
<evidence type="ECO:0000313" key="4">
    <source>
        <dbReference type="Proteomes" id="UP001152320"/>
    </source>
</evidence>
<organism evidence="3 4">
    <name type="scientific">Holothuria leucospilota</name>
    <name type="common">Black long sea cucumber</name>
    <name type="synonym">Mertensiothuria leucospilota</name>
    <dbReference type="NCBI Taxonomy" id="206669"/>
    <lineage>
        <taxon>Eukaryota</taxon>
        <taxon>Metazoa</taxon>
        <taxon>Echinodermata</taxon>
        <taxon>Eleutherozoa</taxon>
        <taxon>Echinozoa</taxon>
        <taxon>Holothuroidea</taxon>
        <taxon>Aspidochirotacea</taxon>
        <taxon>Aspidochirotida</taxon>
        <taxon>Holothuriidae</taxon>
        <taxon>Holothuria</taxon>
    </lineage>
</organism>
<protein>
    <recommendedName>
        <fullName evidence="2">WH1 domain-containing protein</fullName>
    </recommendedName>
</protein>
<name>A0A9Q1H4Z1_HOLLE</name>
<accession>A0A9Q1H4Z1</accession>
<dbReference type="OrthoDB" id="10021476at2759"/>
<proteinExistence type="predicted"/>
<dbReference type="InterPro" id="IPR011993">
    <property type="entry name" value="PH-like_dom_sf"/>
</dbReference>
<evidence type="ECO:0000313" key="3">
    <source>
        <dbReference type="EMBL" id="KAJ8032521.1"/>
    </source>
</evidence>
<gene>
    <name evidence="3" type="ORF">HOLleu_26072</name>
</gene>
<dbReference type="EMBL" id="JAIZAY010000012">
    <property type="protein sequence ID" value="KAJ8032521.1"/>
    <property type="molecule type" value="Genomic_DNA"/>
</dbReference>
<dbReference type="Proteomes" id="UP001152320">
    <property type="component" value="Chromosome 12"/>
</dbReference>
<sequence length="339" mass="38002">MYYRVKLASDYDHEELSSRDLNPSKHLFEIIAVRYDSQGQAVALNSEFKMSSPKSPKSPKEFEFHNQSALRVTDEDIHQIELFFLSLKSRVFVCPALANLYFATLEDMASLGGWELQTTGFPTLILESGDLDGNRQGRLSLCIAEKGTGFILWKDVISKETGYKAPERNFHTMTVSEDKGKLAGLSFDDEGSAINFYHKVQTWIEEDFALRHSEYKKKGKKNKDKKKKLPKQKLPRKETISLPCCFEHVTKLDHEGYIQRAMGGLNSPEFFTQSADHSRSCDRTEFSARSLPGDVQSSPKREIISLKGDGGNGSHYAGSVAGFSESTTGSNDDSGLDEI</sequence>
<reference evidence="3" key="1">
    <citation type="submission" date="2021-10" db="EMBL/GenBank/DDBJ databases">
        <title>Tropical sea cucumber genome reveals ecological adaptation and Cuvierian tubules defense mechanism.</title>
        <authorList>
            <person name="Chen T."/>
        </authorList>
    </citation>
    <scope>NUCLEOTIDE SEQUENCE</scope>
    <source>
        <strain evidence="3">Nanhai2018</strain>
        <tissue evidence="3">Muscle</tissue>
    </source>
</reference>
<dbReference type="GO" id="GO:0003700">
    <property type="term" value="F:DNA-binding transcription factor activity"/>
    <property type="evidence" value="ECO:0007669"/>
    <property type="project" value="InterPro"/>
</dbReference>